<evidence type="ECO:0000313" key="2">
    <source>
        <dbReference type="Proteomes" id="UP000492820"/>
    </source>
</evidence>
<sequence length="143" mass="16463">MHQSIGIVLFTVLSTTNFLSSPTRKHQMSIERVTRDWSLINLQTEFEPSAKSWKSRQTDLRCKGDVVAEHRMKRWFKNVILMSNHQMVHHVEEGPLYLVPKNGIMYRRGEGIEIDLVGGRQMRSESTYSKTCKKSLGLRNSGG</sequence>
<dbReference type="EMBL" id="LK028576">
    <property type="protein sequence ID" value="CDS16499.1"/>
    <property type="molecule type" value="Genomic_DNA"/>
</dbReference>
<dbReference type="Proteomes" id="UP000492820">
    <property type="component" value="Unassembled WGS sequence"/>
</dbReference>
<name>A0A068WFR0_ECHGR</name>
<reference evidence="1" key="2">
    <citation type="submission" date="2014-06" db="EMBL/GenBank/DDBJ databases">
        <authorList>
            <person name="Aslett M."/>
        </authorList>
    </citation>
    <scope>NUCLEOTIDE SEQUENCE</scope>
</reference>
<reference evidence="1 2" key="1">
    <citation type="journal article" date="2013" name="Nature">
        <title>The genomes of four tapeworm species reveal adaptations to parasitism.</title>
        <authorList>
            <person name="Tsai I.J."/>
            <person name="Zarowiecki M."/>
            <person name="Holroyd N."/>
            <person name="Garciarrubio A."/>
            <person name="Sanchez-Flores A."/>
            <person name="Brooks K.L."/>
            <person name="Tracey A."/>
            <person name="Bobes R.J."/>
            <person name="Fragoso G."/>
            <person name="Sciutto E."/>
            <person name="Aslett M."/>
            <person name="Beasley H."/>
            <person name="Bennett H.M."/>
            <person name="Cai J."/>
            <person name="Camicia F."/>
            <person name="Clark R."/>
            <person name="Cucher M."/>
            <person name="De Silva N."/>
            <person name="Day T.A."/>
            <person name="Deplazes P."/>
            <person name="Estrada K."/>
            <person name="Fernandez C."/>
            <person name="Holland P.W."/>
            <person name="Hou J."/>
            <person name="Hu S."/>
            <person name="Huckvale T."/>
            <person name="Hung S.S."/>
            <person name="Kamenetzky L."/>
            <person name="Keane J.A."/>
            <person name="Kiss F."/>
            <person name="Koziol U."/>
            <person name="Lambert O."/>
            <person name="Liu K."/>
            <person name="Luo X."/>
            <person name="Luo Y."/>
            <person name="Macchiaroli N."/>
            <person name="Nichol S."/>
            <person name="Paps J."/>
            <person name="Parkinson J."/>
            <person name="Pouchkina-Stantcheva N."/>
            <person name="Riddiford N."/>
            <person name="Rosenzvit M."/>
            <person name="Salinas G."/>
            <person name="Wasmuth J.D."/>
            <person name="Zamanian M."/>
            <person name="Zheng Y."/>
            <person name="Cai X."/>
            <person name="Soberon X."/>
            <person name="Olson P.D."/>
            <person name="Laclette J.P."/>
            <person name="Brehm K."/>
            <person name="Berriman M."/>
            <person name="Garciarrubio A."/>
            <person name="Bobes R.J."/>
            <person name="Fragoso G."/>
            <person name="Sanchez-Flores A."/>
            <person name="Estrada K."/>
            <person name="Cevallos M.A."/>
            <person name="Morett E."/>
            <person name="Gonzalez V."/>
            <person name="Portillo T."/>
            <person name="Ochoa-Leyva A."/>
            <person name="Jose M.V."/>
            <person name="Sciutto E."/>
            <person name="Landa A."/>
            <person name="Jimenez L."/>
            <person name="Valdes V."/>
            <person name="Carrero J.C."/>
            <person name="Larralde C."/>
            <person name="Morales-Montor J."/>
            <person name="Limon-Lason J."/>
            <person name="Soberon X."/>
            <person name="Laclette J.P."/>
        </authorList>
    </citation>
    <scope>NUCLEOTIDE SEQUENCE [LARGE SCALE GENOMIC DNA]</scope>
</reference>
<proteinExistence type="predicted"/>
<evidence type="ECO:0000313" key="3">
    <source>
        <dbReference type="WBParaSite" id="EgrG_002019800"/>
    </source>
</evidence>
<gene>
    <name evidence="1" type="ORF">EgrG_002019800</name>
</gene>
<accession>A0A068WFR0</accession>
<reference evidence="3" key="3">
    <citation type="submission" date="2020-10" db="UniProtKB">
        <authorList>
            <consortium name="WormBaseParasite"/>
        </authorList>
    </citation>
    <scope>IDENTIFICATION</scope>
</reference>
<organism evidence="1">
    <name type="scientific">Echinococcus granulosus</name>
    <name type="common">Hydatid tapeworm</name>
    <dbReference type="NCBI Taxonomy" id="6210"/>
    <lineage>
        <taxon>Eukaryota</taxon>
        <taxon>Metazoa</taxon>
        <taxon>Spiralia</taxon>
        <taxon>Lophotrochozoa</taxon>
        <taxon>Platyhelminthes</taxon>
        <taxon>Cestoda</taxon>
        <taxon>Eucestoda</taxon>
        <taxon>Cyclophyllidea</taxon>
        <taxon>Taeniidae</taxon>
        <taxon>Echinococcus</taxon>
        <taxon>Echinococcus granulosus group</taxon>
    </lineage>
</organism>
<dbReference type="AlphaFoldDB" id="A0A068WFR0"/>
<protein>
    <submittedName>
        <fullName evidence="3">Expressed conserved protein</fullName>
    </submittedName>
</protein>
<dbReference type="WBParaSite" id="EgrG_002019800">
    <property type="protein sequence ID" value="EgrG_002019800"/>
    <property type="gene ID" value="EgrG_002019800"/>
</dbReference>
<evidence type="ECO:0000313" key="1">
    <source>
        <dbReference type="EMBL" id="CDS16499.1"/>
    </source>
</evidence>